<dbReference type="AlphaFoldDB" id="A0A557QSI7"/>
<dbReference type="GO" id="GO:0016787">
    <property type="term" value="F:hydrolase activity"/>
    <property type="evidence" value="ECO:0007669"/>
    <property type="project" value="UniProtKB-KW"/>
</dbReference>
<dbReference type="GO" id="GO:0006281">
    <property type="term" value="P:DNA repair"/>
    <property type="evidence" value="ECO:0007669"/>
    <property type="project" value="TreeGrafter"/>
</dbReference>
<organism evidence="5 6">
    <name type="scientific">Denitromonas halophila</name>
    <dbReference type="NCBI Taxonomy" id="1629404"/>
    <lineage>
        <taxon>Bacteria</taxon>
        <taxon>Pseudomonadati</taxon>
        <taxon>Pseudomonadota</taxon>
        <taxon>Betaproteobacteria</taxon>
        <taxon>Rhodocyclales</taxon>
        <taxon>Zoogloeaceae</taxon>
        <taxon>Denitromonas</taxon>
    </lineage>
</organism>
<sequence>MSWYDALRGIKSRGSQADRPGSLGGLAAARRVHEGQFFTPDAVAALMWRIVTPAIERELEKRGPMGRVAVLDNSVGSGRLLQFADPAKHAIFGFDVDAGAVAQVGEQALAAGFECEFEHCAMESAKPRGFDVALINPPFSVHLDAPTIQPYACTCYGRYGPNSAAISHAYALAQALEAAYIVVALLPRTFADELLREPGAYLDADQSKRMRAKIDLPAGSFREEGTEVQVSIVVFGTGSYGHIERIELDSLDAPVSISPALVLYGRGRPSIGRCDVKDTGPSITLPVTGERKVRVVRDGRRVGLRFGCGLTEAKVMNAILRERVPSGRDSQHRYPKGVRFVGQGVFDLEVHLAQDEPVASFRAFVDLIGEAGGEAVVDEGIFGYLKRATRATRRQATPLRHTVFVQDGVAGAANQVEARPRRTQVADPKVWGSPVLEPNRTYGFERGEDGNYCMTIAGREIRLKPEDLYERFEVVTGAAESGWTVVHQGLIKAFPGVAQGWMARARAARIDEWLSWGYQFDDLIELAMKPVGTIAAWDMGLGKARLASALILLHGVRHGLIVTEAGLIDEMVIELKGLPIAADQWQVITSPHQASALRRINLISYERLRMPVQSDGSKKRMRKTYAGLMRRRAGVAVFDEGDLLSNPNSDQARACAQLSAKKRYVLTATPMANYPRDLAPTLAFAAGDGTAAQPWGWRRGKLEPNWRQSMIGAERGIDAFRDAFVTTQWVTREFEDTMTEGAKREIPRIGNLELYRQMVAPHIKRRIVEEPEVAQWIKIPPETREVVEVPWDHEHLRYYMEVVQEFSDFYLRSRAEPGKKNNLIAILARIRAVSFASDYPQYGVEGFGAYGKLTSKHRWVLGEIERLTKAGRKTVLYAENPGLIELIGRELGNRGVDVMPFHGKIPVRTRTKDLNTRFRYGPCPNLLATTGVTQKGLNLWQAQEVLMLSRSWSATTEEQAIHRLLRPQQKENVRVRYIHLPGSIDCYKAQLVQFKRDAARAGLDWGTPETEDADFLHLDTVIGRFVDDMVKLHQLADRDLRLWLDNIPKETAYA</sequence>
<name>A0A557QSI7_9RHOO</name>
<dbReference type="Pfam" id="PF00176">
    <property type="entry name" value="SNF2-rel_dom"/>
    <property type="match status" value="1"/>
</dbReference>
<proteinExistence type="predicted"/>
<dbReference type="EMBL" id="VMNK01000010">
    <property type="protein sequence ID" value="TVO55880.1"/>
    <property type="molecule type" value="Genomic_DNA"/>
</dbReference>
<keyword evidence="5" id="KW-0347">Helicase</keyword>
<feature type="domain" description="Helicase ATP-binding" evidence="4">
    <location>
        <begin position="524"/>
        <end position="688"/>
    </location>
</feature>
<dbReference type="GO" id="GO:0005524">
    <property type="term" value="F:ATP binding"/>
    <property type="evidence" value="ECO:0007669"/>
    <property type="project" value="UniProtKB-KW"/>
</dbReference>
<dbReference type="InterPro" id="IPR038718">
    <property type="entry name" value="SNF2-like_sf"/>
</dbReference>
<dbReference type="SUPFAM" id="SSF52540">
    <property type="entry name" value="P-loop containing nucleoside triphosphate hydrolases"/>
    <property type="match status" value="2"/>
</dbReference>
<dbReference type="GO" id="GO:0032259">
    <property type="term" value="P:methylation"/>
    <property type="evidence" value="ECO:0007669"/>
    <property type="project" value="InterPro"/>
</dbReference>
<dbReference type="GO" id="GO:0003676">
    <property type="term" value="F:nucleic acid binding"/>
    <property type="evidence" value="ECO:0007669"/>
    <property type="project" value="InterPro"/>
</dbReference>
<dbReference type="PANTHER" id="PTHR45626">
    <property type="entry name" value="TRANSCRIPTION TERMINATION FACTOR 2-RELATED"/>
    <property type="match status" value="1"/>
</dbReference>
<keyword evidence="3" id="KW-0067">ATP-binding</keyword>
<dbReference type="GO" id="GO:0008094">
    <property type="term" value="F:ATP-dependent activity, acting on DNA"/>
    <property type="evidence" value="ECO:0007669"/>
    <property type="project" value="TreeGrafter"/>
</dbReference>
<dbReference type="Gene3D" id="3.40.50.150">
    <property type="entry name" value="Vaccinia Virus protein VP39"/>
    <property type="match status" value="1"/>
</dbReference>
<dbReference type="InterPro" id="IPR027417">
    <property type="entry name" value="P-loop_NTPase"/>
</dbReference>
<dbReference type="InterPro" id="IPR050628">
    <property type="entry name" value="SNF2_RAD54_helicase_TF"/>
</dbReference>
<evidence type="ECO:0000256" key="3">
    <source>
        <dbReference type="ARBA" id="ARBA00022840"/>
    </source>
</evidence>
<dbReference type="InterPro" id="IPR029063">
    <property type="entry name" value="SAM-dependent_MTases_sf"/>
</dbReference>
<dbReference type="OrthoDB" id="9772064at2"/>
<protein>
    <submittedName>
        <fullName evidence="5">Helicase</fullName>
    </submittedName>
</protein>
<evidence type="ECO:0000313" key="6">
    <source>
        <dbReference type="Proteomes" id="UP000319502"/>
    </source>
</evidence>
<evidence type="ECO:0000313" key="5">
    <source>
        <dbReference type="EMBL" id="TVO55880.1"/>
    </source>
</evidence>
<dbReference type="InterPro" id="IPR000330">
    <property type="entry name" value="SNF2_N"/>
</dbReference>
<dbReference type="InterPro" id="IPR002052">
    <property type="entry name" value="DNA_methylase_N6_adenine_CS"/>
</dbReference>
<dbReference type="Proteomes" id="UP000319502">
    <property type="component" value="Unassembled WGS sequence"/>
</dbReference>
<keyword evidence="6" id="KW-1185">Reference proteome</keyword>
<dbReference type="InterPro" id="IPR014001">
    <property type="entry name" value="Helicase_ATP-bd"/>
</dbReference>
<dbReference type="PROSITE" id="PS51192">
    <property type="entry name" value="HELICASE_ATP_BIND_1"/>
    <property type="match status" value="1"/>
</dbReference>
<dbReference type="RefSeq" id="WP_144309790.1">
    <property type="nucleotide sequence ID" value="NZ_VMNK01000010.1"/>
</dbReference>
<dbReference type="GO" id="GO:0004386">
    <property type="term" value="F:helicase activity"/>
    <property type="evidence" value="ECO:0007669"/>
    <property type="project" value="UniProtKB-KW"/>
</dbReference>
<keyword evidence="1" id="KW-0547">Nucleotide-binding</keyword>
<comment type="caution">
    <text evidence="5">The sequence shown here is derived from an EMBL/GenBank/DDBJ whole genome shotgun (WGS) entry which is preliminary data.</text>
</comment>
<dbReference type="PROSITE" id="PS00092">
    <property type="entry name" value="N6_MTASE"/>
    <property type="match status" value="1"/>
</dbReference>
<gene>
    <name evidence="5" type="ORF">FHP91_11740</name>
</gene>
<dbReference type="Gene3D" id="3.40.50.10810">
    <property type="entry name" value="Tandem AAA-ATPase domain"/>
    <property type="match status" value="1"/>
</dbReference>
<evidence type="ECO:0000259" key="4">
    <source>
        <dbReference type="PROSITE" id="PS51192"/>
    </source>
</evidence>
<keyword evidence="2" id="KW-0378">Hydrolase</keyword>
<dbReference type="Gene3D" id="3.40.50.300">
    <property type="entry name" value="P-loop containing nucleotide triphosphate hydrolases"/>
    <property type="match status" value="1"/>
</dbReference>
<dbReference type="PRINTS" id="PR00507">
    <property type="entry name" value="N12N6MTFRASE"/>
</dbReference>
<accession>A0A557QSI7</accession>
<dbReference type="Pfam" id="PF00271">
    <property type="entry name" value="Helicase_C"/>
    <property type="match status" value="1"/>
</dbReference>
<dbReference type="SUPFAM" id="SSF53335">
    <property type="entry name" value="S-adenosyl-L-methionine-dependent methyltransferases"/>
    <property type="match status" value="1"/>
</dbReference>
<evidence type="ECO:0000256" key="2">
    <source>
        <dbReference type="ARBA" id="ARBA00022801"/>
    </source>
</evidence>
<evidence type="ECO:0000256" key="1">
    <source>
        <dbReference type="ARBA" id="ARBA00022741"/>
    </source>
</evidence>
<dbReference type="InterPro" id="IPR001650">
    <property type="entry name" value="Helicase_C-like"/>
</dbReference>
<reference evidence="5 6" key="1">
    <citation type="submission" date="2019-07" db="EMBL/GenBank/DDBJ databases">
        <title>The pathways for chlorine oxyanion respiration interact through the shared metabolite chlorate.</title>
        <authorList>
            <person name="Barnum T.P."/>
            <person name="Cheng Y."/>
            <person name="Hill K.A."/>
            <person name="Lucas L.N."/>
            <person name="Carlson H.K."/>
            <person name="Coates J.D."/>
        </authorList>
    </citation>
    <scope>NUCLEOTIDE SEQUENCE [LARGE SCALE GENOMIC DNA]</scope>
    <source>
        <strain evidence="5 6">SFB-3</strain>
    </source>
</reference>
<dbReference type="GO" id="GO:0008168">
    <property type="term" value="F:methyltransferase activity"/>
    <property type="evidence" value="ECO:0007669"/>
    <property type="project" value="InterPro"/>
</dbReference>